<accession>A0ABV6S4E6</accession>
<dbReference type="EMBL" id="JBHLTM010000026">
    <property type="protein sequence ID" value="MFC0684085.1"/>
    <property type="molecule type" value="Genomic_DNA"/>
</dbReference>
<organism evidence="1 2">
    <name type="scientific">Novosphingobium clariflavum</name>
    <dbReference type="NCBI Taxonomy" id="2029884"/>
    <lineage>
        <taxon>Bacteria</taxon>
        <taxon>Pseudomonadati</taxon>
        <taxon>Pseudomonadota</taxon>
        <taxon>Alphaproteobacteria</taxon>
        <taxon>Sphingomonadales</taxon>
        <taxon>Sphingomonadaceae</taxon>
        <taxon>Novosphingobium</taxon>
    </lineage>
</organism>
<keyword evidence="2" id="KW-1185">Reference proteome</keyword>
<name>A0ABV6S4E6_9SPHN</name>
<proteinExistence type="predicted"/>
<comment type="caution">
    <text evidence="1">The sequence shown here is derived from an EMBL/GenBank/DDBJ whole genome shotgun (WGS) entry which is preliminary data.</text>
</comment>
<dbReference type="RefSeq" id="WP_267218300.1">
    <property type="nucleotide sequence ID" value="NZ_JAPCWC010000001.1"/>
</dbReference>
<protein>
    <submittedName>
        <fullName evidence="1">Uncharacterized protein</fullName>
    </submittedName>
</protein>
<gene>
    <name evidence="1" type="ORF">ACFFF8_05725</name>
</gene>
<reference evidence="1 2" key="1">
    <citation type="submission" date="2024-09" db="EMBL/GenBank/DDBJ databases">
        <authorList>
            <person name="Sun Q."/>
            <person name="Mori K."/>
        </authorList>
    </citation>
    <scope>NUCLEOTIDE SEQUENCE [LARGE SCALE GENOMIC DNA]</scope>
    <source>
        <strain evidence="1 2">CICC 11035S</strain>
    </source>
</reference>
<sequence>MDKFERTFTPRCGQQRHMAAKGMTKPILALVLMLAIGDPALADQKDCNPELHAIADKCGIPRENLKWIDGSVRWLKPETSSYDQATCVFEQLKMSGIPMKQGFVSDGG</sequence>
<dbReference type="Proteomes" id="UP001589858">
    <property type="component" value="Unassembled WGS sequence"/>
</dbReference>
<evidence type="ECO:0000313" key="1">
    <source>
        <dbReference type="EMBL" id="MFC0684085.1"/>
    </source>
</evidence>
<evidence type="ECO:0000313" key="2">
    <source>
        <dbReference type="Proteomes" id="UP001589858"/>
    </source>
</evidence>